<gene>
    <name evidence="1" type="ORF">ACFSUT_29350</name>
</gene>
<proteinExistence type="predicted"/>
<dbReference type="EMBL" id="JBHUKQ010000015">
    <property type="protein sequence ID" value="MFD2484416.1"/>
    <property type="molecule type" value="Genomic_DNA"/>
</dbReference>
<dbReference type="GO" id="GO:0016787">
    <property type="term" value="F:hydrolase activity"/>
    <property type="evidence" value="ECO:0007669"/>
    <property type="project" value="UniProtKB-KW"/>
</dbReference>
<dbReference type="RefSeq" id="WP_344275043.1">
    <property type="nucleotide sequence ID" value="NZ_BAAAHV010000012.1"/>
</dbReference>
<accession>A0ABW5I504</accession>
<protein>
    <submittedName>
        <fullName evidence="1">Alpha/beta hydrolase</fullName>
    </submittedName>
</protein>
<organism evidence="1 2">
    <name type="scientific">Amycolatopsis albidoflavus</name>
    <dbReference type="NCBI Taxonomy" id="102226"/>
    <lineage>
        <taxon>Bacteria</taxon>
        <taxon>Bacillati</taxon>
        <taxon>Actinomycetota</taxon>
        <taxon>Actinomycetes</taxon>
        <taxon>Pseudonocardiales</taxon>
        <taxon>Pseudonocardiaceae</taxon>
        <taxon>Amycolatopsis</taxon>
    </lineage>
</organism>
<dbReference type="SUPFAM" id="SSF53474">
    <property type="entry name" value="alpha/beta-Hydrolases"/>
    <property type="match status" value="1"/>
</dbReference>
<keyword evidence="2" id="KW-1185">Reference proteome</keyword>
<dbReference type="Gene3D" id="3.40.50.1820">
    <property type="entry name" value="alpha/beta hydrolase"/>
    <property type="match status" value="2"/>
</dbReference>
<comment type="caution">
    <text evidence="1">The sequence shown here is derived from an EMBL/GenBank/DDBJ whole genome shotgun (WGS) entry which is preliminary data.</text>
</comment>
<name>A0ABW5I504_9PSEU</name>
<dbReference type="InterPro" id="IPR029058">
    <property type="entry name" value="AB_hydrolase_fold"/>
</dbReference>
<evidence type="ECO:0000313" key="1">
    <source>
        <dbReference type="EMBL" id="MFD2484416.1"/>
    </source>
</evidence>
<dbReference type="Proteomes" id="UP001597542">
    <property type="component" value="Unassembled WGS sequence"/>
</dbReference>
<keyword evidence="1" id="KW-0378">Hydrolase</keyword>
<sequence>MAENGLGAGRYLAPAELPEATTTTAHQLATSDGATVNGLLRTVPGATAVAVLMHPRQDFSHHVLVPELLSQGYAVWTQGTRTAGNDLTLLHEQALLDLAAGNVFLRDKGFSRVVLIGHSGGAALAAFYLQQAARPAAQRLRRAPSGKPVPLGEAEMPVADGFLMMAPHPGQGALLLRLIDPSVVDERDPRSAAPDLDPYLPANGFAEPPGSSAYAHEFVAAYRTAQYDRIARIDALARELAEQSAAARHRYGETRDAADRRTALATGVLTAYRTDADLRSVDLSLDPNDRPYGSLFGRRPDLTNYGVLGFGRLTTPDSWLSTWSAISGNADLAACLPDVTVPTLLVELTGDQACFPADAQRFRDLSGAADITHVRVPGRHFGAPLREGMTSGATLAGAEMGEWLRARFPAGALAPELLVSTPNATR</sequence>
<reference evidence="2" key="1">
    <citation type="journal article" date="2019" name="Int. J. Syst. Evol. Microbiol.">
        <title>The Global Catalogue of Microorganisms (GCM) 10K type strain sequencing project: providing services to taxonomists for standard genome sequencing and annotation.</title>
        <authorList>
            <consortium name="The Broad Institute Genomics Platform"/>
            <consortium name="The Broad Institute Genome Sequencing Center for Infectious Disease"/>
            <person name="Wu L."/>
            <person name="Ma J."/>
        </authorList>
    </citation>
    <scope>NUCLEOTIDE SEQUENCE [LARGE SCALE GENOMIC DNA]</scope>
    <source>
        <strain evidence="2">CGMCC 4.7638</strain>
    </source>
</reference>
<evidence type="ECO:0000313" key="2">
    <source>
        <dbReference type="Proteomes" id="UP001597542"/>
    </source>
</evidence>